<proteinExistence type="predicted"/>
<evidence type="ECO:0000256" key="6">
    <source>
        <dbReference type="SAM" id="Phobius"/>
    </source>
</evidence>
<gene>
    <name evidence="7" type="primary">pilE_1</name>
    <name evidence="7" type="ORF">SDC9_78697</name>
</gene>
<evidence type="ECO:0000256" key="1">
    <source>
        <dbReference type="ARBA" id="ARBA00004167"/>
    </source>
</evidence>
<dbReference type="AlphaFoldDB" id="A0A644YVV1"/>
<keyword evidence="3 6" id="KW-0812">Transmembrane</keyword>
<evidence type="ECO:0000313" key="7">
    <source>
        <dbReference type="EMBL" id="MPM32138.1"/>
    </source>
</evidence>
<dbReference type="Pfam" id="PF07963">
    <property type="entry name" value="N_methyl"/>
    <property type="match status" value="1"/>
</dbReference>
<organism evidence="7">
    <name type="scientific">bioreactor metagenome</name>
    <dbReference type="NCBI Taxonomy" id="1076179"/>
    <lineage>
        <taxon>unclassified sequences</taxon>
        <taxon>metagenomes</taxon>
        <taxon>ecological metagenomes</taxon>
    </lineage>
</organism>
<dbReference type="PANTHER" id="PTHR30093">
    <property type="entry name" value="GENERAL SECRETION PATHWAY PROTEIN G"/>
    <property type="match status" value="1"/>
</dbReference>
<dbReference type="GO" id="GO:0015628">
    <property type="term" value="P:protein secretion by the type II secretion system"/>
    <property type="evidence" value="ECO:0007669"/>
    <property type="project" value="InterPro"/>
</dbReference>
<keyword evidence="2" id="KW-0488">Methylation</keyword>
<dbReference type="GO" id="GO:0016020">
    <property type="term" value="C:membrane"/>
    <property type="evidence" value="ECO:0007669"/>
    <property type="project" value="UniProtKB-SubCell"/>
</dbReference>
<evidence type="ECO:0000256" key="3">
    <source>
        <dbReference type="ARBA" id="ARBA00022692"/>
    </source>
</evidence>
<dbReference type="PRINTS" id="PR00813">
    <property type="entry name" value="BCTERIALGSPG"/>
</dbReference>
<evidence type="ECO:0000256" key="5">
    <source>
        <dbReference type="ARBA" id="ARBA00023136"/>
    </source>
</evidence>
<feature type="transmembrane region" description="Helical" evidence="6">
    <location>
        <begin position="12"/>
        <end position="34"/>
    </location>
</feature>
<accession>A0A644YVV1</accession>
<dbReference type="PANTHER" id="PTHR30093:SF44">
    <property type="entry name" value="TYPE II SECRETION SYSTEM CORE PROTEIN G"/>
    <property type="match status" value="1"/>
</dbReference>
<dbReference type="Gene3D" id="3.30.700.10">
    <property type="entry name" value="Glycoprotein, Type 4 Pilin"/>
    <property type="match status" value="1"/>
</dbReference>
<dbReference type="SUPFAM" id="SSF54523">
    <property type="entry name" value="Pili subunits"/>
    <property type="match status" value="1"/>
</dbReference>
<dbReference type="PROSITE" id="PS00409">
    <property type="entry name" value="PROKAR_NTER_METHYL"/>
    <property type="match status" value="1"/>
</dbReference>
<reference evidence="7" key="1">
    <citation type="submission" date="2019-08" db="EMBL/GenBank/DDBJ databases">
        <authorList>
            <person name="Kucharzyk K."/>
            <person name="Murdoch R.W."/>
            <person name="Higgins S."/>
            <person name="Loffler F."/>
        </authorList>
    </citation>
    <scope>NUCLEOTIDE SEQUENCE</scope>
</reference>
<comment type="subcellular location">
    <subcellularLocation>
        <location evidence="1">Membrane</location>
        <topology evidence="1">Single-pass membrane protein</topology>
    </subcellularLocation>
</comment>
<dbReference type="InterPro" id="IPR045584">
    <property type="entry name" value="Pilin-like"/>
</dbReference>
<dbReference type="EMBL" id="VSSQ01006279">
    <property type="protein sequence ID" value="MPM32138.1"/>
    <property type="molecule type" value="Genomic_DNA"/>
</dbReference>
<comment type="caution">
    <text evidence="7">The sequence shown here is derived from an EMBL/GenBank/DDBJ whole genome shotgun (WGS) entry which is preliminary data.</text>
</comment>
<evidence type="ECO:0000256" key="2">
    <source>
        <dbReference type="ARBA" id="ARBA00022481"/>
    </source>
</evidence>
<dbReference type="InterPro" id="IPR012902">
    <property type="entry name" value="N_methyl_site"/>
</dbReference>
<keyword evidence="4 6" id="KW-1133">Transmembrane helix</keyword>
<name>A0A644YVV1_9ZZZZ</name>
<protein>
    <submittedName>
        <fullName evidence="7">Fimbrial protein</fullName>
    </submittedName>
</protein>
<keyword evidence="5 6" id="KW-0472">Membrane</keyword>
<dbReference type="InterPro" id="IPR000983">
    <property type="entry name" value="Bac_GSPG_pilin"/>
</dbReference>
<dbReference type="NCBIfam" id="TIGR02532">
    <property type="entry name" value="IV_pilin_GFxxxE"/>
    <property type="match status" value="1"/>
</dbReference>
<sequence length="143" mass="14823">MKFFKNKKGFTLIELVVVIAILGILAGIAIPRFMDATAAARGSKIVADLRTIDSATMMYQAKEGKLPAAVAAAANNTSADLVPNYLAAFPAPPTSAASIVNNAGKTITIKKDYGVAYALTDAGRATYGGKTVDELLASTANLE</sequence>
<evidence type="ECO:0000256" key="4">
    <source>
        <dbReference type="ARBA" id="ARBA00022989"/>
    </source>
</evidence>
<dbReference type="GO" id="GO:0015627">
    <property type="term" value="C:type II protein secretion system complex"/>
    <property type="evidence" value="ECO:0007669"/>
    <property type="project" value="InterPro"/>
</dbReference>